<accession>A0A0N4W4B3</accession>
<evidence type="ECO:0000256" key="1">
    <source>
        <dbReference type="SAM" id="Phobius"/>
    </source>
</evidence>
<proteinExistence type="predicted"/>
<dbReference type="PROSITE" id="PS51257">
    <property type="entry name" value="PROKAR_LIPOPROTEIN"/>
    <property type="match status" value="1"/>
</dbReference>
<evidence type="ECO:0000313" key="4">
    <source>
        <dbReference type="WBParaSite" id="HPLM_0000472201-mRNA-1"/>
    </source>
</evidence>
<keyword evidence="1" id="KW-0812">Transmembrane</keyword>
<organism evidence="4">
    <name type="scientific">Haemonchus placei</name>
    <name type="common">Barber's pole worm</name>
    <dbReference type="NCBI Taxonomy" id="6290"/>
    <lineage>
        <taxon>Eukaryota</taxon>
        <taxon>Metazoa</taxon>
        <taxon>Ecdysozoa</taxon>
        <taxon>Nematoda</taxon>
        <taxon>Chromadorea</taxon>
        <taxon>Rhabditida</taxon>
        <taxon>Rhabditina</taxon>
        <taxon>Rhabditomorpha</taxon>
        <taxon>Strongyloidea</taxon>
        <taxon>Trichostrongylidae</taxon>
        <taxon>Haemonchus</taxon>
    </lineage>
</organism>
<gene>
    <name evidence="2" type="ORF">HPLM_LOCUS4714</name>
</gene>
<reference evidence="2 3" key="2">
    <citation type="submission" date="2018-11" db="EMBL/GenBank/DDBJ databases">
        <authorList>
            <consortium name="Pathogen Informatics"/>
        </authorList>
    </citation>
    <scope>NUCLEOTIDE SEQUENCE [LARGE SCALE GENOMIC DNA]</scope>
    <source>
        <strain evidence="2 3">MHpl1</strain>
    </source>
</reference>
<dbReference type="AlphaFoldDB" id="A0A0N4W4B3"/>
<keyword evidence="1" id="KW-0472">Membrane</keyword>
<sequence length="332" mass="38566">MVRKQIGNKGSPKPVDPDKTAYGVMISVSGAACILLLYMTLFGQRMRRTAIRWHVINCSWWSILHLISYGSSAEKAPWPNFIISEDWRDSYKEVECFTRSIFPFGMIFVYFEAMIRTCVPSLSDNWIFNMIFFLLLIPYLNIIAMFCFFAKWMEVDWFYPPIEFLNLFTYVIFCLVTIVYLIFCLIQSGFCCFVIFSRNNHKRTAYTFIEMWLLFPYGLIPAIMYGPSFGFTSLEFVRKFFLKWLMENGFGGGTGEGGEFMETMMKVAEYAITAMPWFVLLVPLAQVSLAVICIEMFREQVGPHRVLNFEYFSVNLAILYPNGPSFRCGNKA</sequence>
<feature type="transmembrane region" description="Helical" evidence="1">
    <location>
        <begin position="167"/>
        <end position="196"/>
    </location>
</feature>
<keyword evidence="1" id="KW-1133">Transmembrane helix</keyword>
<keyword evidence="3" id="KW-1185">Reference proteome</keyword>
<dbReference type="WBParaSite" id="HPLM_0000472201-mRNA-1">
    <property type="protein sequence ID" value="HPLM_0000472201-mRNA-1"/>
    <property type="gene ID" value="HPLM_0000472201"/>
</dbReference>
<evidence type="ECO:0000313" key="2">
    <source>
        <dbReference type="EMBL" id="VDO23861.1"/>
    </source>
</evidence>
<feature type="transmembrane region" description="Helical" evidence="1">
    <location>
        <begin position="208"/>
        <end position="226"/>
    </location>
</feature>
<feature type="transmembrane region" description="Helical" evidence="1">
    <location>
        <begin position="127"/>
        <end position="152"/>
    </location>
</feature>
<name>A0A0N4W4B3_HAEPC</name>
<protein>
    <submittedName>
        <fullName evidence="4">Transmembrane protein</fullName>
    </submittedName>
</protein>
<feature type="transmembrane region" description="Helical" evidence="1">
    <location>
        <begin position="274"/>
        <end position="297"/>
    </location>
</feature>
<dbReference type="OrthoDB" id="5848162at2759"/>
<evidence type="ECO:0000313" key="3">
    <source>
        <dbReference type="Proteomes" id="UP000268014"/>
    </source>
</evidence>
<dbReference type="OMA" id="VWGILHL"/>
<reference evidence="4" key="1">
    <citation type="submission" date="2017-02" db="UniProtKB">
        <authorList>
            <consortium name="WormBaseParasite"/>
        </authorList>
    </citation>
    <scope>IDENTIFICATION</scope>
</reference>
<dbReference type="EMBL" id="UZAF01016241">
    <property type="protein sequence ID" value="VDO23861.1"/>
    <property type="molecule type" value="Genomic_DNA"/>
</dbReference>
<dbReference type="Proteomes" id="UP000268014">
    <property type="component" value="Unassembled WGS sequence"/>
</dbReference>
<feature type="transmembrane region" description="Helical" evidence="1">
    <location>
        <begin position="20"/>
        <end position="41"/>
    </location>
</feature>